<dbReference type="Gene3D" id="3.30.565.10">
    <property type="entry name" value="Histidine kinase-like ATPase, C-terminal domain"/>
    <property type="match status" value="1"/>
</dbReference>
<dbReference type="RefSeq" id="WP_127028761.1">
    <property type="nucleotide sequence ID" value="NZ_RYFG02000101.1"/>
</dbReference>
<reference evidence="3 4" key="1">
    <citation type="journal article" date="2019" name="Antonie Van Leeuwenhoek">
        <title>Description of 'Ca. Methylobacter oryzae' KRF1, a novel species from the environmentally important Methylobacter clade 2.</title>
        <authorList>
            <person name="Khatri K."/>
            <person name="Mohite J.A."/>
            <person name="Pandit P.S."/>
            <person name="Bahulikar R."/>
            <person name="Rahalkar M.C."/>
        </authorList>
    </citation>
    <scope>NUCLEOTIDE SEQUENCE [LARGE SCALE GENOMIC DNA]</scope>
    <source>
        <strain evidence="3 4">KRF1</strain>
    </source>
</reference>
<evidence type="ECO:0000259" key="2">
    <source>
        <dbReference type="Pfam" id="PF19191"/>
    </source>
</evidence>
<dbReference type="EMBL" id="RYFG02000101">
    <property type="protein sequence ID" value="TRW93313.1"/>
    <property type="molecule type" value="Genomic_DNA"/>
</dbReference>
<dbReference type="PRINTS" id="PR00775">
    <property type="entry name" value="HEATSHOCK90"/>
</dbReference>
<feature type="coiled-coil region" evidence="1">
    <location>
        <begin position="583"/>
        <end position="687"/>
    </location>
</feature>
<protein>
    <recommendedName>
        <fullName evidence="2">Dimerisation and histidine phosphotransfer (DHp) domain-containing protein</fullName>
    </recommendedName>
</protein>
<evidence type="ECO:0000313" key="4">
    <source>
        <dbReference type="Proteomes" id="UP000733744"/>
    </source>
</evidence>
<dbReference type="SUPFAM" id="SSF55874">
    <property type="entry name" value="ATPase domain of HSP90 chaperone/DNA topoisomerase II/histidine kinase"/>
    <property type="match status" value="1"/>
</dbReference>
<comment type="caution">
    <text evidence="3">The sequence shown here is derived from an EMBL/GenBank/DDBJ whole genome shotgun (WGS) entry which is preliminary data.</text>
</comment>
<dbReference type="InterPro" id="IPR043836">
    <property type="entry name" value="DHp"/>
</dbReference>
<keyword evidence="1" id="KW-0175">Coiled coil</keyword>
<dbReference type="Pfam" id="PF19191">
    <property type="entry name" value="HEF_HK"/>
    <property type="match status" value="1"/>
</dbReference>
<gene>
    <name evidence="3" type="ORF">EKO24_012740</name>
</gene>
<dbReference type="InterPro" id="IPR036890">
    <property type="entry name" value="HATPase_C_sf"/>
</dbReference>
<proteinExistence type="predicted"/>
<organism evidence="3 4">
    <name type="scientific">Candidatus Methylobacter oryzae</name>
    <dbReference type="NCBI Taxonomy" id="2497749"/>
    <lineage>
        <taxon>Bacteria</taxon>
        <taxon>Pseudomonadati</taxon>
        <taxon>Pseudomonadota</taxon>
        <taxon>Gammaproteobacteria</taxon>
        <taxon>Methylococcales</taxon>
        <taxon>Methylococcaceae</taxon>
        <taxon>Methylobacter</taxon>
    </lineage>
</organism>
<name>A0ABY3CCL6_9GAMM</name>
<evidence type="ECO:0000256" key="1">
    <source>
        <dbReference type="SAM" id="Coils"/>
    </source>
</evidence>
<dbReference type="Pfam" id="PF13589">
    <property type="entry name" value="HATPase_c_3"/>
    <property type="match status" value="1"/>
</dbReference>
<dbReference type="InterPro" id="IPR020575">
    <property type="entry name" value="Hsp90_N"/>
</dbReference>
<accession>A0ABY3CCL6</accession>
<feature type="domain" description="Dimerisation and histidine phosphotransfer (DHp)" evidence="2">
    <location>
        <begin position="771"/>
        <end position="837"/>
    </location>
</feature>
<evidence type="ECO:0000313" key="3">
    <source>
        <dbReference type="EMBL" id="TRW93313.1"/>
    </source>
</evidence>
<keyword evidence="4" id="KW-1185">Reference proteome</keyword>
<sequence length="1214" mass="140089">MAKFKTRARAVDMLGRQQIANVSTAISELFKNAHDAYADHTEVDYFRSDNLLVIRDDGIGMTKNDFENRWLVLGTESKYAVQNRLIETYRPFDKIERAVMGEKGIGRLAIGLLGEQVLVLTRARRKNGLHDLVMCFIHWGLFEVPAINLDEIEIPIHIITDNKIPSDIEVGSLVKEFKKNVELLEGKNIDYDFSKILKALDDFQVDPENLQNFLGGISLIESSGTHFYIAPANRTIQADIEQEKTKNEKEFSKFLLGFCNSTFLEEPPPPIQTAFRYWPSDTDNEDLISDREFFTKDELDSADHRISGKIDEFGQFRGSVRVYEEVTDDYVIPWQQEGGRKTICGPFNIEFGYIHGNQRESRLVPDEWSRLNSKLAQLGGIYVFRDRIRILPYGNSDVDWLNIELRRNRGAGYYFFSYRRCFGAVILNRNDNSGLQEKAGREGFQQDKAYRELKNILENIFIRLAIDFFRDGAERGEYFEVRKKELEKLEFARRKREKQVSTKRKNLTGLLDKFFVRTQRGEPKLEIESIRSHVKHRMDSAAKIADPDEAAIALLDAEKEANRRLSELQESYRIAKPRGVGLSRQLQRDWDAYATEVQRLESEVFRPYAEEITQQLGNIATQARIYIDQRKRLQSLINELAENEKKSVRSEAGKLNNTAEDTRKAATKVARDAIHELQNTISKVEAEFASKDFSGLSPEQTEQVRKEFETRIESVSKKNTESLSRIRDVLTSVAENMTTDPDITQIDMMEAMDEELETLREQVDTDADLVQLGLAVAVINHEFEAAIKGVRRSLRELRPWANLNSNLAPLYQEIRNNFDHLDGHLNLFTPLQRRLYRKPIEIKGSDILHYVKTLFDVRLKRHDVKLNATENFTDMVVHGFPSTLYPVFVNIIDNAIFWLKDIQGEKQIKLDSGDKSFFISNRAMSLPHEEACEHVHPLLVAEIQSILQDCLSGQTITNNVIKNWVSDHWSPTNTARQLFSNDQNAKEFVEYFCINGEKIKEKYQPNTFASNFVKKIIDKRGWKGSSSEDRESLRKLSNLIDINDESKSSHKFAMLMSHRTFYDNKEKSLTLGTIIRRGTIDNPEYLLCLLPSCDTVRLSEERRFVFCTLNVMNKDNSTKEKTSHIIEDEKAYKELLYSPNSYNCVTLEFSPSPETKKVMAENDNLSFICKTDGQSYKWIAQLKPEHAQRAAEQFSSNLSRVGLTESEWLRLMSK</sequence>
<dbReference type="Proteomes" id="UP000733744">
    <property type="component" value="Unassembled WGS sequence"/>
</dbReference>